<dbReference type="EMBL" id="BRYA01000399">
    <property type="protein sequence ID" value="GMI48456.1"/>
    <property type="molecule type" value="Genomic_DNA"/>
</dbReference>
<protein>
    <submittedName>
        <fullName evidence="10">Uncharacterized protein</fullName>
    </submittedName>
</protein>
<evidence type="ECO:0000256" key="4">
    <source>
        <dbReference type="ARBA" id="ARBA00022528"/>
    </source>
</evidence>
<feature type="binding site" evidence="7">
    <location>
        <position position="250"/>
    </location>
    <ligand>
        <name>chlorophyll a</name>
        <dbReference type="ChEBI" id="CHEBI:58416"/>
        <label>1</label>
    </ligand>
</feature>
<dbReference type="InterPro" id="IPR001344">
    <property type="entry name" value="Chloro_AB-bd_pln"/>
</dbReference>
<feature type="binding site" evidence="7">
    <location>
        <position position="233"/>
    </location>
    <ligand>
        <name>chlorophyll a</name>
        <dbReference type="ChEBI" id="CHEBI:58416"/>
        <label>1</label>
    </ligand>
</feature>
<comment type="subcellular location">
    <subcellularLocation>
        <location evidence="2">Plastid</location>
        <location evidence="2">Chloroplast</location>
    </subcellularLocation>
</comment>
<comment type="similarity">
    <text evidence="3">Belongs to the fucoxanthin chlorophyll protein family.</text>
</comment>
<evidence type="ECO:0000256" key="8">
    <source>
        <dbReference type="SAM" id="MobiDB-lite"/>
    </source>
</evidence>
<feature type="signal peptide" evidence="9">
    <location>
        <begin position="1"/>
        <end position="18"/>
    </location>
</feature>
<comment type="function">
    <text evidence="1">The light-harvesting complex (LHC) functions as a light receptor, it captures and delivers excitation energy to photosystems with which it is closely associated. Energy is transferred from the carotenoid and chlorophyll C (or B) to chlorophyll A and the photosynthetic reaction centers where it is used to synthesize ATP and reducing power.</text>
</comment>
<dbReference type="InterPro" id="IPR022796">
    <property type="entry name" value="Chloroa_b-bind"/>
</dbReference>
<proteinExistence type="inferred from homology"/>
<keyword evidence="5" id="KW-0602">Photosynthesis</keyword>
<evidence type="ECO:0000256" key="5">
    <source>
        <dbReference type="ARBA" id="ARBA00022531"/>
    </source>
</evidence>
<keyword evidence="7" id="KW-0157">Chromophore</keyword>
<sequence length="266" mass="28429">MKSCFALLSLLLIVSTSAFNAPLTTKTHVSLRSSSNDEDSSSTSTETLSPEAQREALERQYQQSSRGVKNADGSYGVPKGGYSKALPFLAAPKNLDGTFPGDAGFDPLGLGGSDKASLAFMREAEIKHGRLAMLACVGWPMAELLDKGLASAFGLPTMLTKTGASPSLLNGGLDKINPFYWAIAFSIGALVEYDNAQMKEKNGKNHVIGDCGYDVAGLMPTEQAGRFQRQTSEIKHGRVAMMAIVGYAVQEALYRTPVTGQFPFNM</sequence>
<feature type="chain" id="PRO_5040922564" evidence="9">
    <location>
        <begin position="19"/>
        <end position="266"/>
    </location>
</feature>
<comment type="caution">
    <text evidence="10">The sequence shown here is derived from an EMBL/GenBank/DDBJ whole genome shotgun (WGS) entry which is preliminary data.</text>
</comment>
<keyword evidence="6" id="KW-0934">Plastid</keyword>
<dbReference type="GO" id="GO:0009765">
    <property type="term" value="P:photosynthesis, light harvesting"/>
    <property type="evidence" value="ECO:0007669"/>
    <property type="project" value="InterPro"/>
</dbReference>
<evidence type="ECO:0000256" key="6">
    <source>
        <dbReference type="ARBA" id="ARBA00022640"/>
    </source>
</evidence>
<feature type="binding site" evidence="7">
    <location>
        <position position="238"/>
    </location>
    <ligand>
        <name>chlorophyll a</name>
        <dbReference type="ChEBI" id="CHEBI:58416"/>
        <label>1</label>
    </ligand>
</feature>
<dbReference type="GO" id="GO:0009507">
    <property type="term" value="C:chloroplast"/>
    <property type="evidence" value="ECO:0007669"/>
    <property type="project" value="UniProtKB-SubCell"/>
</dbReference>
<keyword evidence="11" id="KW-1185">Reference proteome</keyword>
<keyword evidence="4" id="KW-0150">Chloroplast</keyword>
<evidence type="ECO:0000256" key="9">
    <source>
        <dbReference type="SAM" id="SignalP"/>
    </source>
</evidence>
<feature type="region of interest" description="Disordered" evidence="8">
    <location>
        <begin position="26"/>
        <end position="73"/>
    </location>
</feature>
<evidence type="ECO:0000256" key="2">
    <source>
        <dbReference type="ARBA" id="ARBA00004229"/>
    </source>
</evidence>
<organism evidence="10 11">
    <name type="scientific">Triparma columacea</name>
    <dbReference type="NCBI Taxonomy" id="722753"/>
    <lineage>
        <taxon>Eukaryota</taxon>
        <taxon>Sar</taxon>
        <taxon>Stramenopiles</taxon>
        <taxon>Ochrophyta</taxon>
        <taxon>Bolidophyceae</taxon>
        <taxon>Parmales</taxon>
        <taxon>Triparmaceae</taxon>
        <taxon>Triparma</taxon>
    </lineage>
</organism>
<keyword evidence="7" id="KW-0148">Chlorophyll</keyword>
<name>A0A9W7GPD1_9STRA</name>
<accession>A0A9W7GPD1</accession>
<dbReference type="Proteomes" id="UP001165065">
    <property type="component" value="Unassembled WGS sequence"/>
</dbReference>
<evidence type="ECO:0000256" key="3">
    <source>
        <dbReference type="ARBA" id="ARBA00005933"/>
    </source>
</evidence>
<dbReference type="Gene3D" id="1.10.3460.10">
    <property type="entry name" value="Chlorophyll a/b binding protein domain"/>
    <property type="match status" value="1"/>
</dbReference>
<dbReference type="Pfam" id="PF00504">
    <property type="entry name" value="Chloroa_b-bind"/>
    <property type="match status" value="1"/>
</dbReference>
<dbReference type="GO" id="GO:0016168">
    <property type="term" value="F:chlorophyll binding"/>
    <property type="evidence" value="ECO:0007669"/>
    <property type="project" value="UniProtKB-KW"/>
</dbReference>
<keyword evidence="9" id="KW-0732">Signal</keyword>
<feature type="binding site" evidence="7">
    <location>
        <position position="125"/>
    </location>
    <ligand>
        <name>chlorophyll a</name>
        <dbReference type="ChEBI" id="CHEBI:58416"/>
        <label>1</label>
    </ligand>
</feature>
<dbReference type="PANTHER" id="PTHR21649">
    <property type="entry name" value="CHLOROPHYLL A/B BINDING PROTEIN"/>
    <property type="match status" value="1"/>
</dbReference>
<gene>
    <name evidence="10" type="ORF">TrCOL_g6659</name>
</gene>
<evidence type="ECO:0000313" key="11">
    <source>
        <dbReference type="Proteomes" id="UP001165065"/>
    </source>
</evidence>
<dbReference type="OrthoDB" id="423598at2759"/>
<evidence type="ECO:0000256" key="7">
    <source>
        <dbReference type="PIRSR" id="PIRSR601344-1"/>
    </source>
</evidence>
<dbReference type="SUPFAM" id="SSF103511">
    <property type="entry name" value="Chlorophyll a-b binding protein"/>
    <property type="match status" value="1"/>
</dbReference>
<feature type="binding site" description="axial binding residue" evidence="7">
    <location>
        <position position="130"/>
    </location>
    <ligand>
        <name>chlorophyll b</name>
        <dbReference type="ChEBI" id="CHEBI:61721"/>
        <label>1</label>
    </ligand>
    <ligandPart>
        <name>Mg</name>
        <dbReference type="ChEBI" id="CHEBI:25107"/>
    </ligandPart>
</feature>
<evidence type="ECO:0000256" key="1">
    <source>
        <dbReference type="ARBA" id="ARBA00004022"/>
    </source>
</evidence>
<feature type="binding site" description="axial binding residue" evidence="7">
    <location>
        <position position="82"/>
    </location>
    <ligand>
        <name>chlorophyll b</name>
        <dbReference type="ChEBI" id="CHEBI:61721"/>
        <label>1</label>
    </ligand>
    <ligandPart>
        <name>Mg</name>
        <dbReference type="ChEBI" id="CHEBI:25107"/>
    </ligandPart>
</feature>
<evidence type="ECO:0000313" key="10">
    <source>
        <dbReference type="EMBL" id="GMI48456.1"/>
    </source>
</evidence>
<feature type="binding site" evidence="7">
    <location>
        <position position="128"/>
    </location>
    <ligand>
        <name>chlorophyll a</name>
        <dbReference type="ChEBI" id="CHEBI:58416"/>
        <label>1</label>
    </ligand>
</feature>
<reference evidence="11" key="1">
    <citation type="journal article" date="2023" name="Commun. Biol.">
        <title>Genome analysis of Parmales, the sister group of diatoms, reveals the evolutionary specialization of diatoms from phago-mixotrophs to photoautotrophs.</title>
        <authorList>
            <person name="Ban H."/>
            <person name="Sato S."/>
            <person name="Yoshikawa S."/>
            <person name="Yamada K."/>
            <person name="Nakamura Y."/>
            <person name="Ichinomiya M."/>
            <person name="Sato N."/>
            <person name="Blanc-Mathieu R."/>
            <person name="Endo H."/>
            <person name="Kuwata A."/>
            <person name="Ogata H."/>
        </authorList>
    </citation>
    <scope>NUCLEOTIDE SEQUENCE [LARGE SCALE GENOMIC DNA]</scope>
</reference>
<dbReference type="GO" id="GO:0016020">
    <property type="term" value="C:membrane"/>
    <property type="evidence" value="ECO:0007669"/>
    <property type="project" value="InterPro"/>
</dbReference>
<dbReference type="AlphaFoldDB" id="A0A9W7GPD1"/>